<reference evidence="1" key="1">
    <citation type="submission" date="2019-12" db="EMBL/GenBank/DDBJ databases">
        <title>An insight into the sialome of adult female Ixodes ricinus ticks feeding for 6 days.</title>
        <authorList>
            <person name="Perner J."/>
            <person name="Ribeiro J.M.C."/>
        </authorList>
    </citation>
    <scope>NUCLEOTIDE SEQUENCE</scope>
    <source>
        <strain evidence="1">Semi-engorged</strain>
        <tissue evidence="1">Salivary glands</tissue>
    </source>
</reference>
<dbReference type="EMBL" id="GIFC01005013">
    <property type="protein sequence ID" value="MXU87096.1"/>
    <property type="molecule type" value="Transcribed_RNA"/>
</dbReference>
<evidence type="ECO:0000313" key="1">
    <source>
        <dbReference type="EMBL" id="MXU87096.1"/>
    </source>
</evidence>
<accession>A0A6B0UF17</accession>
<protein>
    <submittedName>
        <fullName evidence="1">Putative secreted protein</fullName>
    </submittedName>
</protein>
<dbReference type="AlphaFoldDB" id="A0A6B0UF17"/>
<sequence length="94" mass="10453">MCWALAGSLLRLRHLSQLLAAPAAPSRFYTFLLFLEFAWCSRLAQLAPRRLAFCVSKQENRKRGKFAEGNAGKHRCGLGGGVLEVFGGSERKRT</sequence>
<proteinExistence type="predicted"/>
<organism evidence="1">
    <name type="scientific">Ixodes ricinus</name>
    <name type="common">Common tick</name>
    <name type="synonym">Acarus ricinus</name>
    <dbReference type="NCBI Taxonomy" id="34613"/>
    <lineage>
        <taxon>Eukaryota</taxon>
        <taxon>Metazoa</taxon>
        <taxon>Ecdysozoa</taxon>
        <taxon>Arthropoda</taxon>
        <taxon>Chelicerata</taxon>
        <taxon>Arachnida</taxon>
        <taxon>Acari</taxon>
        <taxon>Parasitiformes</taxon>
        <taxon>Ixodida</taxon>
        <taxon>Ixodoidea</taxon>
        <taxon>Ixodidae</taxon>
        <taxon>Ixodinae</taxon>
        <taxon>Ixodes</taxon>
    </lineage>
</organism>
<name>A0A6B0UF17_IXORI</name>